<dbReference type="AlphaFoldDB" id="A0A2Z4IFS9"/>
<gene>
    <name evidence="2" type="ORF">DN752_03865</name>
</gene>
<dbReference type="Pfam" id="PF17170">
    <property type="entry name" value="DUF5128"/>
    <property type="match status" value="1"/>
</dbReference>
<protein>
    <recommendedName>
        <fullName evidence="4">6-bladed beta-propeller</fullName>
    </recommendedName>
</protein>
<dbReference type="Proteomes" id="UP000248688">
    <property type="component" value="Chromosome"/>
</dbReference>
<keyword evidence="3" id="KW-1185">Reference proteome</keyword>
<proteinExistence type="predicted"/>
<evidence type="ECO:0000256" key="1">
    <source>
        <dbReference type="SAM" id="Phobius"/>
    </source>
</evidence>
<dbReference type="SUPFAM" id="SSF63829">
    <property type="entry name" value="Calcium-dependent phosphotriesterase"/>
    <property type="match status" value="1"/>
</dbReference>
<accession>A0A2Z4IFS9</accession>
<name>A0A2Z4IFS9_9BACT</name>
<dbReference type="InterPro" id="IPR011042">
    <property type="entry name" value="6-blade_b-propeller_TolB-like"/>
</dbReference>
<reference evidence="2 3" key="1">
    <citation type="submission" date="2018-06" db="EMBL/GenBank/DDBJ databases">
        <title>Echinicola strongylocentroti sp. nov., isolated from a sea urchin Strongylocentrotus intermedius.</title>
        <authorList>
            <person name="Bae S.S."/>
        </authorList>
    </citation>
    <scope>NUCLEOTIDE SEQUENCE [LARGE SCALE GENOMIC DNA]</scope>
    <source>
        <strain evidence="2 3">MEBiC08714</strain>
    </source>
</reference>
<dbReference type="OrthoDB" id="820429at2"/>
<keyword evidence="1" id="KW-0472">Membrane</keyword>
<keyword evidence="1" id="KW-1133">Transmembrane helix</keyword>
<dbReference type="KEGG" id="est:DN752_03865"/>
<keyword evidence="1" id="KW-0812">Transmembrane</keyword>
<evidence type="ECO:0000313" key="3">
    <source>
        <dbReference type="Proteomes" id="UP000248688"/>
    </source>
</evidence>
<dbReference type="Gene3D" id="2.120.10.30">
    <property type="entry name" value="TolB, C-terminal domain"/>
    <property type="match status" value="1"/>
</dbReference>
<sequence>MLCSWFFWIKTSIFIFFIIYTIMKYYFIIFILFGLLGCSRKKETNERYTAEQISSLHLEHSRVLVSEKDSLIPIDLNQFYGKRNFDFQSLVKEIRLVPLETIEESLVDAIYKVIPTATYIYVYDRYKRGGIVIFDQEGKFVKRIPNGPGPGELSRLYDIDFDEENDQLIAYEHSFLSFYKPDGEFIRQVRLPFGFYNIVAIPNGYLMFSSSGDGNEHMQGLEQYNLWVTDKNFKVISVALSSYYDNINYSWYRYLYKNQKIMVTQKFNDTIYQYNAKANRLQAKYLLDFQDKKLPQRYLEGNYEEFKRTLKNNDYYFFIGEYLDIGEFQVIYLDNWYNNLRPIIYRNKRSGNLVGGTHGDIKISELPPLVFPKSAYGNELISWYIPNKDFPFNTKSNIISGEDKKKIKDLTKEDNPVLVFFRLNDF</sequence>
<evidence type="ECO:0008006" key="4">
    <source>
        <dbReference type="Google" id="ProtNLM"/>
    </source>
</evidence>
<dbReference type="EMBL" id="CP030041">
    <property type="protein sequence ID" value="AWW29348.1"/>
    <property type="molecule type" value="Genomic_DNA"/>
</dbReference>
<feature type="transmembrane region" description="Helical" evidence="1">
    <location>
        <begin position="12"/>
        <end position="38"/>
    </location>
</feature>
<organism evidence="2 3">
    <name type="scientific">Echinicola strongylocentroti</name>
    <dbReference type="NCBI Taxonomy" id="1795355"/>
    <lineage>
        <taxon>Bacteria</taxon>
        <taxon>Pseudomonadati</taxon>
        <taxon>Bacteroidota</taxon>
        <taxon>Cytophagia</taxon>
        <taxon>Cytophagales</taxon>
        <taxon>Cyclobacteriaceae</taxon>
        <taxon>Echinicola</taxon>
    </lineage>
</organism>
<evidence type="ECO:0000313" key="2">
    <source>
        <dbReference type="EMBL" id="AWW29348.1"/>
    </source>
</evidence>